<organism evidence="8 9">
    <name type="scientific">Salvia divinorum</name>
    <name type="common">Maria pastora</name>
    <name type="synonym">Diviner's sage</name>
    <dbReference type="NCBI Taxonomy" id="28513"/>
    <lineage>
        <taxon>Eukaryota</taxon>
        <taxon>Viridiplantae</taxon>
        <taxon>Streptophyta</taxon>
        <taxon>Embryophyta</taxon>
        <taxon>Tracheophyta</taxon>
        <taxon>Spermatophyta</taxon>
        <taxon>Magnoliopsida</taxon>
        <taxon>eudicotyledons</taxon>
        <taxon>Gunneridae</taxon>
        <taxon>Pentapetalae</taxon>
        <taxon>asterids</taxon>
        <taxon>lamiids</taxon>
        <taxon>Lamiales</taxon>
        <taxon>Lamiaceae</taxon>
        <taxon>Nepetoideae</taxon>
        <taxon>Mentheae</taxon>
        <taxon>Salviinae</taxon>
        <taxon>Salvia</taxon>
        <taxon>Salvia subgen. Calosphace</taxon>
    </lineage>
</organism>
<dbReference type="AlphaFoldDB" id="A0ABD1HLP1"/>
<evidence type="ECO:0000256" key="4">
    <source>
        <dbReference type="ARBA" id="ARBA00023163"/>
    </source>
</evidence>
<dbReference type="PROSITE" id="PS50888">
    <property type="entry name" value="BHLH"/>
    <property type="match status" value="1"/>
</dbReference>
<evidence type="ECO:0000256" key="1">
    <source>
        <dbReference type="ARBA" id="ARBA00004123"/>
    </source>
</evidence>
<evidence type="ECO:0000313" key="8">
    <source>
        <dbReference type="EMBL" id="KAL1557377.1"/>
    </source>
</evidence>
<evidence type="ECO:0000259" key="7">
    <source>
        <dbReference type="PROSITE" id="PS50888"/>
    </source>
</evidence>
<accession>A0ABD1HLP1</accession>
<dbReference type="Gene3D" id="4.10.280.10">
    <property type="entry name" value="Helix-loop-helix DNA-binding domain"/>
    <property type="match status" value="1"/>
</dbReference>
<feature type="domain" description="BHLH" evidence="7">
    <location>
        <begin position="75"/>
        <end position="124"/>
    </location>
</feature>
<dbReference type="SMART" id="SM00353">
    <property type="entry name" value="HLH"/>
    <property type="match status" value="1"/>
</dbReference>
<sequence>MSNEERKPWHQNTPTSPTFNKGDSSYYKFEGNEDTVSRRLDERGESPHGELEEEDGVKGDSEMSNKIKKQKKTRSTQTHNHNERQLRRERIKLKMKTLQELIPYCSKRDKLSTFDDAIKYIKTLQNQIQVMAIEGYSTLNSTKTTASSPAPFPQTCPPGSETLYENEGKRETPGFLAGFPDPYFLPVVCGLPAPDGFSVVENPLYLTSPMGITPPLCPTSYPLDFASVANTTPLCSTSLESRGSSSSS</sequence>
<dbReference type="GO" id="GO:0005634">
    <property type="term" value="C:nucleus"/>
    <property type="evidence" value="ECO:0007669"/>
    <property type="project" value="UniProtKB-SubCell"/>
</dbReference>
<dbReference type="InterPro" id="IPR031066">
    <property type="entry name" value="bHLH_ALC-like_plant"/>
</dbReference>
<comment type="subcellular location">
    <subcellularLocation>
        <location evidence="1">Nucleus</location>
    </subcellularLocation>
</comment>
<dbReference type="GO" id="GO:0003677">
    <property type="term" value="F:DNA binding"/>
    <property type="evidence" value="ECO:0007669"/>
    <property type="project" value="UniProtKB-KW"/>
</dbReference>
<keyword evidence="9" id="KW-1185">Reference proteome</keyword>
<keyword evidence="2" id="KW-0805">Transcription regulation</keyword>
<dbReference type="Pfam" id="PF00010">
    <property type="entry name" value="HLH"/>
    <property type="match status" value="1"/>
</dbReference>
<evidence type="ECO:0000313" key="9">
    <source>
        <dbReference type="Proteomes" id="UP001567538"/>
    </source>
</evidence>
<dbReference type="EMBL" id="JBEAFC010000004">
    <property type="protein sequence ID" value="KAL1557377.1"/>
    <property type="molecule type" value="Genomic_DNA"/>
</dbReference>
<gene>
    <name evidence="8" type="ORF">AAHA92_07963</name>
</gene>
<feature type="region of interest" description="Disordered" evidence="6">
    <location>
        <begin position="1"/>
        <end position="88"/>
    </location>
</feature>
<evidence type="ECO:0000256" key="2">
    <source>
        <dbReference type="ARBA" id="ARBA00023015"/>
    </source>
</evidence>
<keyword evidence="5" id="KW-0539">Nucleus</keyword>
<dbReference type="PANTHER" id="PTHR45855">
    <property type="entry name" value="TRANSCRIPTION FACTOR PIF1-RELATED"/>
    <property type="match status" value="1"/>
</dbReference>
<proteinExistence type="predicted"/>
<evidence type="ECO:0000256" key="5">
    <source>
        <dbReference type="ARBA" id="ARBA00023242"/>
    </source>
</evidence>
<keyword evidence="4" id="KW-0804">Transcription</keyword>
<feature type="compositionally biased region" description="Basic and acidic residues" evidence="6">
    <location>
        <begin position="35"/>
        <end position="65"/>
    </location>
</feature>
<name>A0ABD1HLP1_SALDI</name>
<keyword evidence="3" id="KW-0238">DNA-binding</keyword>
<dbReference type="Proteomes" id="UP001567538">
    <property type="component" value="Unassembled WGS sequence"/>
</dbReference>
<dbReference type="SUPFAM" id="SSF47459">
    <property type="entry name" value="HLH, helix-loop-helix DNA-binding domain"/>
    <property type="match status" value="1"/>
</dbReference>
<feature type="compositionally biased region" description="Polar residues" evidence="6">
    <location>
        <begin position="10"/>
        <end position="23"/>
    </location>
</feature>
<protein>
    <submittedName>
        <fullName evidence="8">Transcription factor PIF5-like</fullName>
    </submittedName>
</protein>
<reference evidence="8 9" key="1">
    <citation type="submission" date="2024-06" db="EMBL/GenBank/DDBJ databases">
        <title>A chromosome level genome sequence of Diviner's sage (Salvia divinorum).</title>
        <authorList>
            <person name="Ford S.A."/>
            <person name="Ro D.-K."/>
            <person name="Ness R.W."/>
            <person name="Phillips M.A."/>
        </authorList>
    </citation>
    <scope>NUCLEOTIDE SEQUENCE [LARGE SCALE GENOMIC DNA]</scope>
    <source>
        <strain evidence="8">SAF-2024a</strain>
        <tissue evidence="8">Leaf</tissue>
    </source>
</reference>
<dbReference type="InterPro" id="IPR036638">
    <property type="entry name" value="HLH_DNA-bd_sf"/>
</dbReference>
<comment type="caution">
    <text evidence="8">The sequence shown here is derived from an EMBL/GenBank/DDBJ whole genome shotgun (WGS) entry which is preliminary data.</text>
</comment>
<dbReference type="InterPro" id="IPR011598">
    <property type="entry name" value="bHLH_dom"/>
</dbReference>
<evidence type="ECO:0000256" key="6">
    <source>
        <dbReference type="SAM" id="MobiDB-lite"/>
    </source>
</evidence>
<evidence type="ECO:0000256" key="3">
    <source>
        <dbReference type="ARBA" id="ARBA00023125"/>
    </source>
</evidence>